<dbReference type="OrthoDB" id="3647at2759"/>
<comment type="caution">
    <text evidence="4">The sequence shown here is derived from an EMBL/GenBank/DDBJ whole genome shotgun (WGS) entry which is preliminary data.</text>
</comment>
<dbReference type="Proteomes" id="UP000663828">
    <property type="component" value="Unassembled WGS sequence"/>
</dbReference>
<dbReference type="Gene3D" id="3.40.50.150">
    <property type="entry name" value="Vaccinia Virus protein VP39"/>
    <property type="match status" value="1"/>
</dbReference>
<proteinExistence type="predicted"/>
<organism evidence="4 5">
    <name type="scientific">Adineta ricciae</name>
    <name type="common">Rotifer</name>
    <dbReference type="NCBI Taxonomy" id="249248"/>
    <lineage>
        <taxon>Eukaryota</taxon>
        <taxon>Metazoa</taxon>
        <taxon>Spiralia</taxon>
        <taxon>Gnathifera</taxon>
        <taxon>Rotifera</taxon>
        <taxon>Eurotatoria</taxon>
        <taxon>Bdelloidea</taxon>
        <taxon>Adinetida</taxon>
        <taxon>Adinetidae</taxon>
        <taxon>Adineta</taxon>
    </lineage>
</organism>
<accession>A0A815X1G9</accession>
<evidence type="ECO:0000313" key="4">
    <source>
        <dbReference type="EMBL" id="CAF1549271.1"/>
    </source>
</evidence>
<name>A0A815X1G9_ADIRI</name>
<evidence type="ECO:0000313" key="3">
    <source>
        <dbReference type="EMBL" id="CAF1481678.1"/>
    </source>
</evidence>
<feature type="domain" description="Methyltransferase" evidence="2">
    <location>
        <begin position="197"/>
        <end position="283"/>
    </location>
</feature>
<sequence length="365" mass="41988">MENKNQVSQQVDVSNKSNAQLPDGLNGKNSFAMENNLPFDPEIGGSALSISDENADLITHRIDYEPSELDLQITVKNIKTRIVAEGDKNDATVDELLAVVDQLMTFEFGRFLLQNRGLNGYWTQYAILYPKWSQTLEKQDSITDFERWILEKAPTIRASQERFIIVQKLIQDFIEKHPQENIVLASLPCGVMDELLTLDLPKNQSIKFVGIDLDQQSLVEARENAKKLGLESRSELHRMDAWKMDVVEQFDLLTSHGLNIYEKDDRRVTELYKKFYTALKPNGALVTSFLTPPPSLDSTSPREMKIINQDDLLRQKILFSYVLQGRFRAYRTEAKTLQQLEEANFRNVQIIYDKCKMFPTVLAFK</sequence>
<dbReference type="InterPro" id="IPR041698">
    <property type="entry name" value="Methyltransf_25"/>
</dbReference>
<dbReference type="Proteomes" id="UP000663852">
    <property type="component" value="Unassembled WGS sequence"/>
</dbReference>
<evidence type="ECO:0000259" key="2">
    <source>
        <dbReference type="Pfam" id="PF13649"/>
    </source>
</evidence>
<dbReference type="AlphaFoldDB" id="A0A815X1G9"/>
<dbReference type="EMBL" id="CAJNOR010005170">
    <property type="protein sequence ID" value="CAF1549271.1"/>
    <property type="molecule type" value="Genomic_DNA"/>
</dbReference>
<feature type="compositionally biased region" description="Polar residues" evidence="1">
    <location>
        <begin position="1"/>
        <end position="20"/>
    </location>
</feature>
<dbReference type="EMBL" id="CAJNOJ010000548">
    <property type="protein sequence ID" value="CAF1481678.1"/>
    <property type="molecule type" value="Genomic_DNA"/>
</dbReference>
<evidence type="ECO:0000256" key="1">
    <source>
        <dbReference type="SAM" id="MobiDB-lite"/>
    </source>
</evidence>
<keyword evidence="5" id="KW-1185">Reference proteome</keyword>
<dbReference type="Pfam" id="PF13649">
    <property type="entry name" value="Methyltransf_25"/>
    <property type="match status" value="1"/>
</dbReference>
<feature type="region of interest" description="Disordered" evidence="1">
    <location>
        <begin position="1"/>
        <end position="26"/>
    </location>
</feature>
<evidence type="ECO:0000313" key="5">
    <source>
        <dbReference type="Proteomes" id="UP000663828"/>
    </source>
</evidence>
<dbReference type="InterPro" id="IPR029063">
    <property type="entry name" value="SAM-dependent_MTases_sf"/>
</dbReference>
<dbReference type="SUPFAM" id="SSF53335">
    <property type="entry name" value="S-adenosyl-L-methionine-dependent methyltransferases"/>
    <property type="match status" value="1"/>
</dbReference>
<reference evidence="4" key="1">
    <citation type="submission" date="2021-02" db="EMBL/GenBank/DDBJ databases">
        <authorList>
            <person name="Nowell W R."/>
        </authorList>
    </citation>
    <scope>NUCLEOTIDE SEQUENCE</scope>
</reference>
<protein>
    <recommendedName>
        <fullName evidence="2">Methyltransferase domain-containing protein</fullName>
    </recommendedName>
</protein>
<dbReference type="CDD" id="cd02440">
    <property type="entry name" value="AdoMet_MTases"/>
    <property type="match status" value="1"/>
</dbReference>
<gene>
    <name evidence="3" type="ORF">EDS130_LOCUS41477</name>
    <name evidence="4" type="ORF">XAT740_LOCUS42763</name>
</gene>